<dbReference type="EC" id="2.7.7.65" evidence="3"/>
<dbReference type="EMBL" id="SIJK02000035">
    <property type="protein sequence ID" value="MBP1467515.1"/>
    <property type="molecule type" value="Genomic_DNA"/>
</dbReference>
<dbReference type="PANTHER" id="PTHR45138">
    <property type="entry name" value="REGULATORY COMPONENTS OF SENSORY TRANSDUCTION SYSTEM"/>
    <property type="match status" value="1"/>
</dbReference>
<dbReference type="InterPro" id="IPR050469">
    <property type="entry name" value="Diguanylate_Cyclase"/>
</dbReference>
<protein>
    <submittedName>
        <fullName evidence="3">Diguanylate cyclase</fullName>
        <ecNumber evidence="3">2.7.7.65</ecNumber>
    </submittedName>
</protein>
<dbReference type="Gene3D" id="3.30.70.270">
    <property type="match status" value="1"/>
</dbReference>
<evidence type="ECO:0000313" key="4">
    <source>
        <dbReference type="Proteomes" id="UP001193081"/>
    </source>
</evidence>
<dbReference type="Pfam" id="PF11845">
    <property type="entry name" value="Tll0287-like"/>
    <property type="match status" value="1"/>
</dbReference>
<dbReference type="InterPro" id="IPR021796">
    <property type="entry name" value="Tll0287-like_dom"/>
</dbReference>
<evidence type="ECO:0000256" key="1">
    <source>
        <dbReference type="SAM" id="Phobius"/>
    </source>
</evidence>
<dbReference type="GO" id="GO:0052621">
    <property type="term" value="F:diguanylate cyclase activity"/>
    <property type="evidence" value="ECO:0007669"/>
    <property type="project" value="UniProtKB-EC"/>
</dbReference>
<sequence>MTSKARPYIIAGVIGWLVLISLSAAWNIVQVRQKQHDIYLQNGRVIFDLIVTTRAWNSQHGGVYMPVSDEVEPNPYLEVAHRDLTTTDGTMLTLINPAYMTRLIAELANQQDNINLHITSLNPIRPANAPEDWEAEALRIFEERVKTEYTGYTQNGHTAIFQYMAPLITQQSCLQCHEKQGYQVGDIRGGISISFPVAFSMPWALLFSHLFFGVVGSSLIVVFGSKLGHTIKILEDLSDLDGLTRIHNRRYFDEQVKREYLHSKRNKVPLSIAICDIDNFKAYNDSYGHPAGDECLKQVAQVLKQVLKRPGDLVARYGGEEFGILLPYTGVEGALEIGALLCANVEALRIPHKASEASAYVTISIGIATYTGDEKSLANVIKLADLALYKAKAGGKNHVEHMLVTRTVAHGN</sequence>
<reference evidence="3 4" key="1">
    <citation type="submission" date="2021-03" db="EMBL/GenBank/DDBJ databases">
        <authorList>
            <person name="Grouzdev D.S."/>
        </authorList>
    </citation>
    <scope>NUCLEOTIDE SEQUENCE [LARGE SCALE GENOMIC DNA]</scope>
    <source>
        <strain evidence="3 4">M50-1</strain>
    </source>
</reference>
<dbReference type="InterPro" id="IPR000160">
    <property type="entry name" value="GGDEF_dom"/>
</dbReference>
<dbReference type="PANTHER" id="PTHR45138:SF9">
    <property type="entry name" value="DIGUANYLATE CYCLASE DGCM-RELATED"/>
    <property type="match status" value="1"/>
</dbReference>
<keyword evidence="4" id="KW-1185">Reference proteome</keyword>
<organism evidence="3 4">
    <name type="scientific">Candidatus Chloroploca mongolica</name>
    <dbReference type="NCBI Taxonomy" id="2528176"/>
    <lineage>
        <taxon>Bacteria</taxon>
        <taxon>Bacillati</taxon>
        <taxon>Chloroflexota</taxon>
        <taxon>Chloroflexia</taxon>
        <taxon>Chloroflexales</taxon>
        <taxon>Chloroflexineae</taxon>
        <taxon>Oscillochloridaceae</taxon>
        <taxon>Candidatus Chloroploca</taxon>
    </lineage>
</organism>
<dbReference type="NCBIfam" id="TIGR00254">
    <property type="entry name" value="GGDEF"/>
    <property type="match status" value="1"/>
</dbReference>
<gene>
    <name evidence="3" type="ORF">EYB53_017515</name>
</gene>
<keyword evidence="1" id="KW-0812">Transmembrane</keyword>
<keyword evidence="1" id="KW-0472">Membrane</keyword>
<dbReference type="Gene3D" id="3.30.450.290">
    <property type="match status" value="1"/>
</dbReference>
<dbReference type="RefSeq" id="WP_135479709.1">
    <property type="nucleotide sequence ID" value="NZ_SIJK02000035.1"/>
</dbReference>
<feature type="transmembrane region" description="Helical" evidence="1">
    <location>
        <begin position="203"/>
        <end position="223"/>
    </location>
</feature>
<dbReference type="SUPFAM" id="SSF55073">
    <property type="entry name" value="Nucleotide cyclase"/>
    <property type="match status" value="1"/>
</dbReference>
<dbReference type="CDD" id="cd01949">
    <property type="entry name" value="GGDEF"/>
    <property type="match status" value="1"/>
</dbReference>
<dbReference type="PROSITE" id="PS50887">
    <property type="entry name" value="GGDEF"/>
    <property type="match status" value="1"/>
</dbReference>
<dbReference type="Pfam" id="PF00990">
    <property type="entry name" value="GGDEF"/>
    <property type="match status" value="1"/>
</dbReference>
<name>A0ABS4DDK1_9CHLR</name>
<proteinExistence type="predicted"/>
<dbReference type="InterPro" id="IPR043128">
    <property type="entry name" value="Rev_trsase/Diguanyl_cyclase"/>
</dbReference>
<dbReference type="Proteomes" id="UP001193081">
    <property type="component" value="Unassembled WGS sequence"/>
</dbReference>
<evidence type="ECO:0000259" key="2">
    <source>
        <dbReference type="PROSITE" id="PS50887"/>
    </source>
</evidence>
<comment type="caution">
    <text evidence="3">The sequence shown here is derived from an EMBL/GenBank/DDBJ whole genome shotgun (WGS) entry which is preliminary data.</text>
</comment>
<accession>A0ABS4DDK1</accession>
<feature type="domain" description="GGDEF" evidence="2">
    <location>
        <begin position="268"/>
        <end position="404"/>
    </location>
</feature>
<keyword evidence="1" id="KW-1133">Transmembrane helix</keyword>
<keyword evidence="3" id="KW-0808">Transferase</keyword>
<keyword evidence="3" id="KW-0548">Nucleotidyltransferase</keyword>
<evidence type="ECO:0000313" key="3">
    <source>
        <dbReference type="EMBL" id="MBP1467515.1"/>
    </source>
</evidence>
<dbReference type="InterPro" id="IPR029787">
    <property type="entry name" value="Nucleotide_cyclase"/>
</dbReference>
<dbReference type="SMART" id="SM00267">
    <property type="entry name" value="GGDEF"/>
    <property type="match status" value="1"/>
</dbReference>